<dbReference type="Proteomes" id="UP001495147">
    <property type="component" value="Unassembled WGS sequence"/>
</dbReference>
<sequence>MSIQVQNIRKTFGSFTALGDVSLDFPSGQLVALLGPSGCGKTTLLRIIAGLETADSGRVLLDGEDASQTHVRERQVGFVFQHYALFRHMTVFDNVAFGLRVKPRKQRPSEAEIKKRVMELLGLVQLDWLADRFPPQLSGGQRQRIALARALAVEPRVLLLDEPFGALDAKVRKELRRWLRRLHDELHITSLFVTHDQEEALEVADRVVVMNHGKVEQVGAPHEVYEQPATPFVYGFLGAVNRFVGQAGAGHVLLGEHRLPHDHSAAPGTEVEAYIRPHELQINLNPNAPGLPATVERVLSFGANARVELLGANGQPLEAEISREKAAELRLQTGQAVRLSAARVSLFESGSGI</sequence>
<reference evidence="9 10" key="1">
    <citation type="submission" date="2024-05" db="EMBL/GenBank/DDBJ databases">
        <title>Roseateles sp. DJS-2-20 16S ribosomal RNA gene Genome sequencing and assembly.</title>
        <authorList>
            <person name="Woo H."/>
        </authorList>
    </citation>
    <scope>NUCLEOTIDE SEQUENCE [LARGE SCALE GENOMIC DNA]</scope>
    <source>
        <strain evidence="9 10">DJS-2-20</strain>
    </source>
</reference>
<keyword evidence="10" id="KW-1185">Reference proteome</keyword>
<comment type="caution">
    <text evidence="9">The sequence shown here is derived from an EMBL/GenBank/DDBJ whole genome shotgun (WGS) entry which is preliminary data.</text>
</comment>
<keyword evidence="6" id="KW-0764">Sulfate transport</keyword>
<dbReference type="EMBL" id="JBDPZD010000003">
    <property type="protein sequence ID" value="MEO3692241.1"/>
    <property type="molecule type" value="Genomic_DNA"/>
</dbReference>
<dbReference type="PANTHER" id="PTHR42781">
    <property type="entry name" value="SPERMIDINE/PUTRESCINE IMPORT ATP-BINDING PROTEIN POTA"/>
    <property type="match status" value="1"/>
</dbReference>
<dbReference type="InterPro" id="IPR017871">
    <property type="entry name" value="ABC_transporter-like_CS"/>
</dbReference>
<evidence type="ECO:0000256" key="5">
    <source>
        <dbReference type="ARBA" id="ARBA00022967"/>
    </source>
</evidence>
<dbReference type="SMART" id="SM00382">
    <property type="entry name" value="AAA"/>
    <property type="match status" value="1"/>
</dbReference>
<dbReference type="PANTHER" id="PTHR42781:SF4">
    <property type="entry name" value="SPERMIDINE_PUTRESCINE IMPORT ATP-BINDING PROTEIN POTA"/>
    <property type="match status" value="1"/>
</dbReference>
<evidence type="ECO:0000256" key="4">
    <source>
        <dbReference type="ARBA" id="ARBA00022840"/>
    </source>
</evidence>
<evidence type="ECO:0000256" key="3">
    <source>
        <dbReference type="ARBA" id="ARBA00022741"/>
    </source>
</evidence>
<evidence type="ECO:0000256" key="6">
    <source>
        <dbReference type="ARBA" id="ARBA00023032"/>
    </source>
</evidence>
<dbReference type="Pfam" id="PF17850">
    <property type="entry name" value="CysA_C_terminal"/>
    <property type="match status" value="1"/>
</dbReference>
<feature type="domain" description="ABC transporter" evidence="8">
    <location>
        <begin position="3"/>
        <end position="237"/>
    </location>
</feature>
<dbReference type="SUPFAM" id="SSF52540">
    <property type="entry name" value="P-loop containing nucleoside triphosphate hydrolases"/>
    <property type="match status" value="1"/>
</dbReference>
<gene>
    <name evidence="9" type="ORF">ABDJ85_12230</name>
</gene>
<organism evidence="9 10">
    <name type="scientific">Roseateles paludis</name>
    <dbReference type="NCBI Taxonomy" id="3145238"/>
    <lineage>
        <taxon>Bacteria</taxon>
        <taxon>Pseudomonadati</taxon>
        <taxon>Pseudomonadota</taxon>
        <taxon>Betaproteobacteria</taxon>
        <taxon>Burkholderiales</taxon>
        <taxon>Sphaerotilaceae</taxon>
        <taxon>Roseateles</taxon>
    </lineage>
</organism>
<dbReference type="SUPFAM" id="SSF50331">
    <property type="entry name" value="MOP-like"/>
    <property type="match status" value="1"/>
</dbReference>
<dbReference type="PROSITE" id="PS50893">
    <property type="entry name" value="ABC_TRANSPORTER_2"/>
    <property type="match status" value="1"/>
</dbReference>
<dbReference type="InterPro" id="IPR050093">
    <property type="entry name" value="ABC_SmlMolc_Importer"/>
</dbReference>
<evidence type="ECO:0000259" key="8">
    <source>
        <dbReference type="PROSITE" id="PS50893"/>
    </source>
</evidence>
<evidence type="ECO:0000256" key="1">
    <source>
        <dbReference type="ARBA" id="ARBA00022448"/>
    </source>
</evidence>
<dbReference type="InterPro" id="IPR005666">
    <property type="entry name" value="Sulph_transpt1"/>
</dbReference>
<dbReference type="InterPro" id="IPR003593">
    <property type="entry name" value="AAA+_ATPase"/>
</dbReference>
<dbReference type="Gene3D" id="3.40.50.300">
    <property type="entry name" value="P-loop containing nucleotide triphosphate hydrolases"/>
    <property type="match status" value="1"/>
</dbReference>
<protein>
    <submittedName>
        <fullName evidence="9">Sulfate ABC transporter ATP-binding protein</fullName>
    </submittedName>
</protein>
<dbReference type="InterPro" id="IPR008995">
    <property type="entry name" value="Mo/tungstate-bd_C_term_dom"/>
</dbReference>
<keyword evidence="3" id="KW-0547">Nucleotide-binding</keyword>
<dbReference type="PROSITE" id="PS00211">
    <property type="entry name" value="ABC_TRANSPORTER_1"/>
    <property type="match status" value="1"/>
</dbReference>
<dbReference type="Gene3D" id="2.40.50.100">
    <property type="match status" value="1"/>
</dbReference>
<proteinExistence type="predicted"/>
<evidence type="ECO:0000313" key="9">
    <source>
        <dbReference type="EMBL" id="MEO3692241.1"/>
    </source>
</evidence>
<dbReference type="InterPro" id="IPR003439">
    <property type="entry name" value="ABC_transporter-like_ATP-bd"/>
</dbReference>
<keyword evidence="2" id="KW-1003">Cell membrane</keyword>
<keyword evidence="1" id="KW-0813">Transport</keyword>
<keyword evidence="7" id="KW-0472">Membrane</keyword>
<evidence type="ECO:0000256" key="7">
    <source>
        <dbReference type="ARBA" id="ARBA00023136"/>
    </source>
</evidence>
<evidence type="ECO:0000313" key="10">
    <source>
        <dbReference type="Proteomes" id="UP001495147"/>
    </source>
</evidence>
<dbReference type="GO" id="GO:0005524">
    <property type="term" value="F:ATP binding"/>
    <property type="evidence" value="ECO:0007669"/>
    <property type="project" value="UniProtKB-KW"/>
</dbReference>
<keyword evidence="5" id="KW-1278">Translocase</keyword>
<dbReference type="InterPro" id="IPR024765">
    <property type="entry name" value="TOBE-like"/>
</dbReference>
<dbReference type="InterPro" id="IPR027417">
    <property type="entry name" value="P-loop_NTPase"/>
</dbReference>
<accession>A0ABV0G3D9</accession>
<name>A0ABV0G3D9_9BURK</name>
<keyword evidence="4 9" id="KW-0067">ATP-binding</keyword>
<dbReference type="InterPro" id="IPR041193">
    <property type="entry name" value="CysA_C"/>
</dbReference>
<dbReference type="Pfam" id="PF00005">
    <property type="entry name" value="ABC_tran"/>
    <property type="match status" value="1"/>
</dbReference>
<evidence type="ECO:0000256" key="2">
    <source>
        <dbReference type="ARBA" id="ARBA00022475"/>
    </source>
</evidence>
<dbReference type="NCBIfam" id="TIGR00968">
    <property type="entry name" value="3a0106s01"/>
    <property type="match status" value="1"/>
</dbReference>
<dbReference type="Pfam" id="PF12857">
    <property type="entry name" value="TOBE_3"/>
    <property type="match status" value="1"/>
</dbReference>
<dbReference type="RefSeq" id="WP_347705063.1">
    <property type="nucleotide sequence ID" value="NZ_JBDPZD010000003.1"/>
</dbReference>
<dbReference type="CDD" id="cd03296">
    <property type="entry name" value="ABC_CysA_sulfate_importer"/>
    <property type="match status" value="1"/>
</dbReference>